<protein>
    <submittedName>
        <fullName evidence="2">Uncharacterized protein</fullName>
    </submittedName>
</protein>
<feature type="transmembrane region" description="Helical" evidence="1">
    <location>
        <begin position="20"/>
        <end position="37"/>
    </location>
</feature>
<keyword evidence="3" id="KW-1185">Reference proteome</keyword>
<evidence type="ECO:0000313" key="2">
    <source>
        <dbReference type="EMBL" id="EAL69614.1"/>
    </source>
</evidence>
<dbReference type="InParanoid" id="Q553M2"/>
<dbReference type="PaxDb" id="44689-DDB0202460"/>
<name>Q553M2_DICDI</name>
<sequence>MIESEDKNKCVLHPNKNLKFYVWIVNLCHVVNFVRLIKVNIMVIKLIHLNHPTSNIHSLINEFKDNIYPKLIERKENDQILLKESNETFKEIQSQNDNNNNNLKLNNSINKNKFIKMSDHDFYIYSENDESSILSGDFESLAFKDNCNILSKLTKLLNKVLLLNGFNQKLNKGIIPVGFKELYISNIKQVLIIDSIPNTVTTVGLCDGFNQKLTV</sequence>
<evidence type="ECO:0000313" key="3">
    <source>
        <dbReference type="Proteomes" id="UP000002195"/>
    </source>
</evidence>
<dbReference type="InterPro" id="IPR052697">
    <property type="entry name" value="FNIP_repeat"/>
</dbReference>
<keyword evidence="1" id="KW-0812">Transmembrane</keyword>
<dbReference type="Pfam" id="PF05725">
    <property type="entry name" value="FNIP"/>
    <property type="match status" value="1"/>
</dbReference>
<dbReference type="EMBL" id="AAFI02000013">
    <property type="protein sequence ID" value="EAL69614.1"/>
    <property type="molecule type" value="Genomic_DNA"/>
</dbReference>
<evidence type="ECO:0000256" key="1">
    <source>
        <dbReference type="SAM" id="Phobius"/>
    </source>
</evidence>
<reference evidence="2 3" key="1">
    <citation type="journal article" date="2005" name="Nature">
        <title>The genome of the social amoeba Dictyostelium discoideum.</title>
        <authorList>
            <consortium name="The Dictyostelium discoideum Sequencing Consortium"/>
            <person name="Eichinger L."/>
            <person name="Pachebat J.A."/>
            <person name="Glockner G."/>
            <person name="Rajandream M.A."/>
            <person name="Sucgang R."/>
            <person name="Berriman M."/>
            <person name="Song J."/>
            <person name="Olsen R."/>
            <person name="Szafranski K."/>
            <person name="Xu Q."/>
            <person name="Tunggal B."/>
            <person name="Kummerfeld S."/>
            <person name="Madera M."/>
            <person name="Konfortov B.A."/>
            <person name="Rivero F."/>
            <person name="Bankier A.T."/>
            <person name="Lehmann R."/>
            <person name="Hamlin N."/>
            <person name="Davies R."/>
            <person name="Gaudet P."/>
            <person name="Fey P."/>
            <person name="Pilcher K."/>
            <person name="Chen G."/>
            <person name="Saunders D."/>
            <person name="Sodergren E."/>
            <person name="Davis P."/>
            <person name="Kerhornou A."/>
            <person name="Nie X."/>
            <person name="Hall N."/>
            <person name="Anjard C."/>
            <person name="Hemphill L."/>
            <person name="Bason N."/>
            <person name="Farbrother P."/>
            <person name="Desany B."/>
            <person name="Just E."/>
            <person name="Morio T."/>
            <person name="Rost R."/>
            <person name="Churcher C."/>
            <person name="Cooper J."/>
            <person name="Haydock S."/>
            <person name="van Driessche N."/>
            <person name="Cronin A."/>
            <person name="Goodhead I."/>
            <person name="Muzny D."/>
            <person name="Mourier T."/>
            <person name="Pain A."/>
            <person name="Lu M."/>
            <person name="Harper D."/>
            <person name="Lindsay R."/>
            <person name="Hauser H."/>
            <person name="James K."/>
            <person name="Quiles M."/>
            <person name="Madan Babu M."/>
            <person name="Saito T."/>
            <person name="Buchrieser C."/>
            <person name="Wardroper A."/>
            <person name="Felder M."/>
            <person name="Thangavelu M."/>
            <person name="Johnson D."/>
            <person name="Knights A."/>
            <person name="Loulseged H."/>
            <person name="Mungall K."/>
            <person name="Oliver K."/>
            <person name="Price C."/>
            <person name="Quail M.A."/>
            <person name="Urushihara H."/>
            <person name="Hernandez J."/>
            <person name="Rabbinowitsch E."/>
            <person name="Steffen D."/>
            <person name="Sanders M."/>
            <person name="Ma J."/>
            <person name="Kohara Y."/>
            <person name="Sharp S."/>
            <person name="Simmonds M."/>
            <person name="Spiegler S."/>
            <person name="Tivey A."/>
            <person name="Sugano S."/>
            <person name="White B."/>
            <person name="Walker D."/>
            <person name="Woodward J."/>
            <person name="Winckler T."/>
            <person name="Tanaka Y."/>
            <person name="Shaulsky G."/>
            <person name="Schleicher M."/>
            <person name="Weinstock G."/>
            <person name="Rosenthal A."/>
            <person name="Cox E.C."/>
            <person name="Chisholm R.L."/>
            <person name="Gibbs R."/>
            <person name="Loomis W.F."/>
            <person name="Platzer M."/>
            <person name="Kay R.R."/>
            <person name="Williams J."/>
            <person name="Dear P.H."/>
            <person name="Noegel A.A."/>
            <person name="Barrell B."/>
            <person name="Kuspa A."/>
        </authorList>
    </citation>
    <scope>NUCLEOTIDE SEQUENCE [LARGE SCALE GENOMIC DNA]</scope>
    <source>
        <strain evidence="2 3">AX4</strain>
    </source>
</reference>
<dbReference type="PANTHER" id="PTHR32031:SF47">
    <property type="entry name" value="B BOX-TYPE DOMAIN-CONTAINING PROTEIN-RELATED"/>
    <property type="match status" value="1"/>
</dbReference>
<dbReference type="GeneID" id="8620157"/>
<comment type="caution">
    <text evidence="2">The sequence shown here is derived from an EMBL/GenBank/DDBJ whole genome shotgun (WGS) entry which is preliminary data.</text>
</comment>
<dbReference type="InterPro" id="IPR008615">
    <property type="entry name" value="FNIP"/>
</dbReference>
<organism evidence="2 3">
    <name type="scientific">Dictyostelium discoideum</name>
    <name type="common">Social amoeba</name>
    <dbReference type="NCBI Taxonomy" id="44689"/>
    <lineage>
        <taxon>Eukaryota</taxon>
        <taxon>Amoebozoa</taxon>
        <taxon>Evosea</taxon>
        <taxon>Eumycetozoa</taxon>
        <taxon>Dictyostelia</taxon>
        <taxon>Dictyosteliales</taxon>
        <taxon>Dictyosteliaceae</taxon>
        <taxon>Dictyostelium</taxon>
    </lineage>
</organism>
<dbReference type="RefSeq" id="XP_643571.1">
    <property type="nucleotide sequence ID" value="XM_638479.1"/>
</dbReference>
<dbReference type="AlphaFoldDB" id="Q553M2"/>
<keyword evidence="1" id="KW-0472">Membrane</keyword>
<dbReference type="VEuPathDB" id="AmoebaDB:DDB_G0275727"/>
<dbReference type="Proteomes" id="UP000002195">
    <property type="component" value="Unassembled WGS sequence"/>
</dbReference>
<dbReference type="PANTHER" id="PTHR32031">
    <property type="entry name" value="FNIP REPEAT-CONTAINING PROTEIN-RELATED-RELATED"/>
    <property type="match status" value="1"/>
</dbReference>
<dbReference type="KEGG" id="ddi:DDB_G0275727"/>
<dbReference type="HOGENOM" id="CLU_1285361_0_0_1"/>
<gene>
    <name evidence="2" type="ORF">DDB_G0275727</name>
</gene>
<proteinExistence type="predicted"/>
<dbReference type="FunCoup" id="Q553M2">
    <property type="interactions" value="82"/>
</dbReference>
<accession>Q553M2</accession>
<keyword evidence="1" id="KW-1133">Transmembrane helix</keyword>